<name>A0A6J5NF42_9CAUD</name>
<dbReference type="EMBL" id="LR796655">
    <property type="protein sequence ID" value="CAB4157302.1"/>
    <property type="molecule type" value="Genomic_DNA"/>
</dbReference>
<evidence type="ECO:0000313" key="1">
    <source>
        <dbReference type="EMBL" id="CAB4157302.1"/>
    </source>
</evidence>
<organism evidence="1">
    <name type="scientific">uncultured Caudovirales phage</name>
    <dbReference type="NCBI Taxonomy" id="2100421"/>
    <lineage>
        <taxon>Viruses</taxon>
        <taxon>Duplodnaviria</taxon>
        <taxon>Heunggongvirae</taxon>
        <taxon>Uroviricota</taxon>
        <taxon>Caudoviricetes</taxon>
        <taxon>Peduoviridae</taxon>
        <taxon>Maltschvirus</taxon>
        <taxon>Maltschvirus maltsch</taxon>
    </lineage>
</organism>
<accession>A0A6J5NF42</accession>
<proteinExistence type="predicted"/>
<protein>
    <submittedName>
        <fullName evidence="1">Uncharacterized protein</fullName>
    </submittedName>
</protein>
<gene>
    <name evidence="1" type="ORF">UFOVP678_17</name>
</gene>
<reference evidence="1" key="1">
    <citation type="submission" date="2020-04" db="EMBL/GenBank/DDBJ databases">
        <authorList>
            <person name="Chiriac C."/>
            <person name="Salcher M."/>
            <person name="Ghai R."/>
            <person name="Kavagutti S V."/>
        </authorList>
    </citation>
    <scope>NUCLEOTIDE SEQUENCE</scope>
</reference>
<sequence length="51" mass="6061">MQTFTTPDGHNIDEFDIELMRSEILIHTMERVENATLFKIYDLFKSIEKAQ</sequence>